<feature type="compositionally biased region" description="Basic and acidic residues" evidence="1">
    <location>
        <begin position="14"/>
        <end position="42"/>
    </location>
</feature>
<evidence type="ECO:0000313" key="2">
    <source>
        <dbReference type="EMBL" id="CAD6993776.1"/>
    </source>
</evidence>
<evidence type="ECO:0000313" key="3">
    <source>
        <dbReference type="Proteomes" id="UP000606786"/>
    </source>
</evidence>
<dbReference type="Proteomes" id="UP000606786">
    <property type="component" value="Unassembled WGS sequence"/>
</dbReference>
<name>A0A811U6H4_CERCA</name>
<feature type="non-terminal residue" evidence="2">
    <location>
        <position position="1"/>
    </location>
</feature>
<keyword evidence="3" id="KW-1185">Reference proteome</keyword>
<sequence length="50" mass="5736">ISTELDKGTTGSPEFHELRESETIHELGVEREATRRQARENKASIQKQNK</sequence>
<protein>
    <submittedName>
        <fullName evidence="2">(Mediterranean fruit fly) hypothetical protein</fullName>
    </submittedName>
</protein>
<gene>
    <name evidence="2" type="ORF">CCAP1982_LOCUS2574</name>
</gene>
<organism evidence="2 3">
    <name type="scientific">Ceratitis capitata</name>
    <name type="common">Mediterranean fruit fly</name>
    <name type="synonym">Tephritis capitata</name>
    <dbReference type="NCBI Taxonomy" id="7213"/>
    <lineage>
        <taxon>Eukaryota</taxon>
        <taxon>Metazoa</taxon>
        <taxon>Ecdysozoa</taxon>
        <taxon>Arthropoda</taxon>
        <taxon>Hexapoda</taxon>
        <taxon>Insecta</taxon>
        <taxon>Pterygota</taxon>
        <taxon>Neoptera</taxon>
        <taxon>Endopterygota</taxon>
        <taxon>Diptera</taxon>
        <taxon>Brachycera</taxon>
        <taxon>Muscomorpha</taxon>
        <taxon>Tephritoidea</taxon>
        <taxon>Tephritidae</taxon>
        <taxon>Ceratitis</taxon>
        <taxon>Ceratitis</taxon>
    </lineage>
</organism>
<proteinExistence type="predicted"/>
<accession>A0A811U6H4</accession>
<dbReference type="AlphaFoldDB" id="A0A811U6H4"/>
<comment type="caution">
    <text evidence="2">The sequence shown here is derived from an EMBL/GenBank/DDBJ whole genome shotgun (WGS) entry which is preliminary data.</text>
</comment>
<dbReference type="EMBL" id="CAJHJT010000001">
    <property type="protein sequence ID" value="CAD6993776.1"/>
    <property type="molecule type" value="Genomic_DNA"/>
</dbReference>
<evidence type="ECO:0000256" key="1">
    <source>
        <dbReference type="SAM" id="MobiDB-lite"/>
    </source>
</evidence>
<reference evidence="2" key="1">
    <citation type="submission" date="2020-11" db="EMBL/GenBank/DDBJ databases">
        <authorList>
            <person name="Whitehead M."/>
        </authorList>
    </citation>
    <scope>NUCLEOTIDE SEQUENCE</scope>
    <source>
        <strain evidence="2">EGII</strain>
    </source>
</reference>
<feature type="region of interest" description="Disordered" evidence="1">
    <location>
        <begin position="1"/>
        <end position="50"/>
    </location>
</feature>